<dbReference type="EMBL" id="JAABNT010000003">
    <property type="protein sequence ID" value="NEK21927.1"/>
    <property type="molecule type" value="Genomic_DNA"/>
</dbReference>
<accession>A0A6P0C7X0</accession>
<sequence>MSDVDNASAAMALFDGTQASINQAMSEIDNCYEQALDTTNGEFLMQVVGVLDDPFTA</sequence>
<keyword evidence="2" id="KW-1185">Reference proteome</keyword>
<evidence type="ECO:0000313" key="1">
    <source>
        <dbReference type="EMBL" id="NEK21927.1"/>
    </source>
</evidence>
<comment type="caution">
    <text evidence="1">The sequence shown here is derived from an EMBL/GenBank/DDBJ whole genome shotgun (WGS) entry which is preliminary data.</text>
</comment>
<organism evidence="1 2">
    <name type="scientific">Sulfitobacter sediminilitoris</name>
    <dbReference type="NCBI Taxonomy" id="2698830"/>
    <lineage>
        <taxon>Bacteria</taxon>
        <taxon>Pseudomonadati</taxon>
        <taxon>Pseudomonadota</taxon>
        <taxon>Alphaproteobacteria</taxon>
        <taxon>Rhodobacterales</taxon>
        <taxon>Roseobacteraceae</taxon>
        <taxon>Sulfitobacter</taxon>
    </lineage>
</organism>
<name>A0A6P0C7X0_9RHOB</name>
<evidence type="ECO:0000313" key="2">
    <source>
        <dbReference type="Proteomes" id="UP000468591"/>
    </source>
</evidence>
<dbReference type="AlphaFoldDB" id="A0A6P0C7X0"/>
<proteinExistence type="predicted"/>
<protein>
    <submittedName>
        <fullName evidence="1">Uncharacterized protein</fullName>
    </submittedName>
</protein>
<dbReference type="Proteomes" id="UP000468591">
    <property type="component" value="Unassembled WGS sequence"/>
</dbReference>
<dbReference type="RefSeq" id="WP_204325751.1">
    <property type="nucleotide sequence ID" value="NZ_JAABNT010000003.1"/>
</dbReference>
<reference evidence="1 2" key="1">
    <citation type="submission" date="2020-01" db="EMBL/GenBank/DDBJ databases">
        <title>Sulfitobacter sediminilitoris sp. nov., isolated from a tidal flat.</title>
        <authorList>
            <person name="Park S."/>
            <person name="Yoon J.-H."/>
        </authorList>
    </citation>
    <scope>NUCLEOTIDE SEQUENCE [LARGE SCALE GENOMIC DNA]</scope>
    <source>
        <strain evidence="1 2">JBTF-M27</strain>
    </source>
</reference>
<gene>
    <name evidence="1" type="ORF">GV827_05875</name>
</gene>